<evidence type="ECO:0000256" key="1">
    <source>
        <dbReference type="ARBA" id="ARBA00022737"/>
    </source>
</evidence>
<feature type="transmembrane region" description="Helical" evidence="5">
    <location>
        <begin position="96"/>
        <end position="120"/>
    </location>
</feature>
<dbReference type="PROSITE" id="PS51846">
    <property type="entry name" value="CNNM"/>
    <property type="match status" value="1"/>
</dbReference>
<dbReference type="GO" id="GO:0050660">
    <property type="term" value="F:flavin adenine dinucleotide binding"/>
    <property type="evidence" value="ECO:0007669"/>
    <property type="project" value="InterPro"/>
</dbReference>
<name>A0A517RAA8_9PLAN</name>
<dbReference type="SUPFAM" id="SSF54631">
    <property type="entry name" value="CBS-domain pair"/>
    <property type="match status" value="1"/>
</dbReference>
<dbReference type="KEGG" id="gaz:Pan241w_08780"/>
<accession>A0A517RAA8</accession>
<keyword evidence="1" id="KW-0677">Repeat</keyword>
<dbReference type="EMBL" id="CP036269">
    <property type="protein sequence ID" value="QDT40819.1"/>
    <property type="molecule type" value="Genomic_DNA"/>
</dbReference>
<feature type="transmembrane region" description="Helical" evidence="5">
    <location>
        <begin position="67"/>
        <end position="90"/>
    </location>
</feature>
<dbReference type="SUPFAM" id="SSF56176">
    <property type="entry name" value="FAD-binding/transporter-associated domain-like"/>
    <property type="match status" value="1"/>
</dbReference>
<dbReference type="Proteomes" id="UP000317171">
    <property type="component" value="Chromosome"/>
</dbReference>
<gene>
    <name evidence="8" type="primary">corC_1</name>
    <name evidence="8" type="ORF">Pan241w_08780</name>
</gene>
<feature type="domain" description="CBS" evidence="6">
    <location>
        <begin position="276"/>
        <end position="332"/>
    </location>
</feature>
<feature type="domain" description="CNNM transmembrane" evidence="7">
    <location>
        <begin position="8"/>
        <end position="198"/>
    </location>
</feature>
<keyword evidence="9" id="KW-1185">Reference proteome</keyword>
<dbReference type="Pfam" id="PF01595">
    <property type="entry name" value="CNNM"/>
    <property type="match status" value="1"/>
</dbReference>
<evidence type="ECO:0000313" key="9">
    <source>
        <dbReference type="Proteomes" id="UP000317171"/>
    </source>
</evidence>
<evidence type="ECO:0000313" key="8">
    <source>
        <dbReference type="EMBL" id="QDT40819.1"/>
    </source>
</evidence>
<dbReference type="InterPro" id="IPR046342">
    <property type="entry name" value="CBS_dom_sf"/>
</dbReference>
<dbReference type="PROSITE" id="PS51371">
    <property type="entry name" value="CBS"/>
    <property type="match status" value="1"/>
</dbReference>
<dbReference type="SMART" id="SM01091">
    <property type="entry name" value="CorC_HlyC"/>
    <property type="match status" value="1"/>
</dbReference>
<sequence>MMIAFIDSVAIWFPGSLALFALICASGFFSGSETAIFYLSRGELRQFSKGKPSEQIVAALAADADRLLTAVLFWNLLINLSYFAVAGVIAKKLADAGMTAGAGFFTVGSLLAIILFGEVLPKSLSIVFRRKIAIMVSWPLAVSVRVLDPVIPLLQNISRMMRRTFWPQIQKESYLHSEDLERAVDASGASEEVIRHERQILHNILDLSEMLVEEAMRPRGTYLTFNMPLKLEDLTKITPNTDYIILRKRENDSDEIDRIISLTELSSFSEKTLNQKSKRVIHVPWCANLSDVFSRFQLEDCQFASVVDEYGETIGIVSHDDIIDTILSPEPSRAKRILRREPVREVEPGVYHVEGITTLRYLCRKLQQDYEIADDGLLTVSGMFHEKLEHIPEVGDVCDWQGFQLKVIEVRKLGHLIAELRKMEPTDEVPADEE</sequence>
<dbReference type="PANTHER" id="PTHR22777">
    <property type="entry name" value="HEMOLYSIN-RELATED"/>
    <property type="match status" value="1"/>
</dbReference>
<dbReference type="InterPro" id="IPR002550">
    <property type="entry name" value="CNNM"/>
</dbReference>
<evidence type="ECO:0000256" key="4">
    <source>
        <dbReference type="PROSITE-ProRule" id="PRU01193"/>
    </source>
</evidence>
<dbReference type="Pfam" id="PF03471">
    <property type="entry name" value="CorC_HlyC"/>
    <property type="match status" value="1"/>
</dbReference>
<organism evidence="8 9">
    <name type="scientific">Gimesia alba</name>
    <dbReference type="NCBI Taxonomy" id="2527973"/>
    <lineage>
        <taxon>Bacteria</taxon>
        <taxon>Pseudomonadati</taxon>
        <taxon>Planctomycetota</taxon>
        <taxon>Planctomycetia</taxon>
        <taxon>Planctomycetales</taxon>
        <taxon>Planctomycetaceae</taxon>
        <taxon>Gimesia</taxon>
    </lineage>
</organism>
<dbReference type="AlphaFoldDB" id="A0A517RAA8"/>
<evidence type="ECO:0000256" key="2">
    <source>
        <dbReference type="ARBA" id="ARBA00023122"/>
    </source>
</evidence>
<keyword evidence="4 5" id="KW-0472">Membrane</keyword>
<keyword evidence="2 3" id="KW-0129">CBS domain</keyword>
<dbReference type="InterPro" id="IPR016169">
    <property type="entry name" value="FAD-bd_PCMH_sub2"/>
</dbReference>
<dbReference type="InterPro" id="IPR036318">
    <property type="entry name" value="FAD-bd_PCMH-like_sf"/>
</dbReference>
<reference evidence="8 9" key="1">
    <citation type="submission" date="2019-02" db="EMBL/GenBank/DDBJ databases">
        <title>Deep-cultivation of Planctomycetes and their phenomic and genomic characterization uncovers novel biology.</title>
        <authorList>
            <person name="Wiegand S."/>
            <person name="Jogler M."/>
            <person name="Boedeker C."/>
            <person name="Pinto D."/>
            <person name="Vollmers J."/>
            <person name="Rivas-Marin E."/>
            <person name="Kohn T."/>
            <person name="Peeters S.H."/>
            <person name="Heuer A."/>
            <person name="Rast P."/>
            <person name="Oberbeckmann S."/>
            <person name="Bunk B."/>
            <person name="Jeske O."/>
            <person name="Meyerdierks A."/>
            <person name="Storesund J.E."/>
            <person name="Kallscheuer N."/>
            <person name="Luecker S."/>
            <person name="Lage O.M."/>
            <person name="Pohl T."/>
            <person name="Merkel B.J."/>
            <person name="Hornburger P."/>
            <person name="Mueller R.-W."/>
            <person name="Bruemmer F."/>
            <person name="Labrenz M."/>
            <person name="Spormann A.M."/>
            <person name="Op den Camp H."/>
            <person name="Overmann J."/>
            <person name="Amann R."/>
            <person name="Jetten M.S.M."/>
            <person name="Mascher T."/>
            <person name="Medema M.H."/>
            <person name="Devos D.P."/>
            <person name="Kaster A.-K."/>
            <person name="Ovreas L."/>
            <person name="Rohde M."/>
            <person name="Galperin M.Y."/>
            <person name="Jogler C."/>
        </authorList>
    </citation>
    <scope>NUCLEOTIDE SEQUENCE [LARGE SCALE GENOMIC DNA]</scope>
    <source>
        <strain evidence="8 9">Pan241w</strain>
    </source>
</reference>
<keyword evidence="4 5" id="KW-0812">Transmembrane</keyword>
<dbReference type="GO" id="GO:0005886">
    <property type="term" value="C:plasma membrane"/>
    <property type="evidence" value="ECO:0007669"/>
    <property type="project" value="TreeGrafter"/>
</dbReference>
<dbReference type="OrthoDB" id="235333at2"/>
<dbReference type="InterPro" id="IPR000644">
    <property type="entry name" value="CBS_dom"/>
</dbReference>
<dbReference type="InterPro" id="IPR005170">
    <property type="entry name" value="Transptr-assoc_dom"/>
</dbReference>
<evidence type="ECO:0000256" key="5">
    <source>
        <dbReference type="SAM" id="Phobius"/>
    </source>
</evidence>
<dbReference type="PANTHER" id="PTHR22777:SF17">
    <property type="entry name" value="UPF0053 PROTEIN SLL0260"/>
    <property type="match status" value="1"/>
</dbReference>
<dbReference type="RefSeq" id="WP_145211400.1">
    <property type="nucleotide sequence ID" value="NZ_CP036269.1"/>
</dbReference>
<proteinExistence type="predicted"/>
<dbReference type="Gene3D" id="3.10.580.10">
    <property type="entry name" value="CBS-domain"/>
    <property type="match status" value="1"/>
</dbReference>
<protein>
    <submittedName>
        <fullName evidence="8">Magnesium and cobalt efflux protein CorC</fullName>
    </submittedName>
</protein>
<evidence type="ECO:0000259" key="6">
    <source>
        <dbReference type="PROSITE" id="PS51371"/>
    </source>
</evidence>
<feature type="transmembrane region" description="Helical" evidence="5">
    <location>
        <begin position="12"/>
        <end position="39"/>
    </location>
</feature>
<dbReference type="Gene3D" id="3.30.465.10">
    <property type="match status" value="1"/>
</dbReference>
<evidence type="ECO:0000259" key="7">
    <source>
        <dbReference type="PROSITE" id="PS51846"/>
    </source>
</evidence>
<keyword evidence="4 5" id="KW-1133">Transmembrane helix</keyword>
<evidence type="ECO:0000256" key="3">
    <source>
        <dbReference type="PROSITE-ProRule" id="PRU00703"/>
    </source>
</evidence>